<protein>
    <submittedName>
        <fullName evidence="1">Uncharacterized protein</fullName>
    </submittedName>
</protein>
<accession>A0A7W2FN39</accession>
<organism evidence="1 2">
    <name type="scientific">Vibrio marinisediminis</name>
    <dbReference type="NCBI Taxonomy" id="2758441"/>
    <lineage>
        <taxon>Bacteria</taxon>
        <taxon>Pseudomonadati</taxon>
        <taxon>Pseudomonadota</taxon>
        <taxon>Gammaproteobacteria</taxon>
        <taxon>Vibrionales</taxon>
        <taxon>Vibrionaceae</taxon>
        <taxon>Vibrio</taxon>
    </lineage>
</organism>
<gene>
    <name evidence="1" type="ORF">H2O73_02220</name>
</gene>
<comment type="caution">
    <text evidence="1">The sequence shown here is derived from an EMBL/GenBank/DDBJ whole genome shotgun (WGS) entry which is preliminary data.</text>
</comment>
<sequence>MRRKWLVISSLVAVVAIMIVTKPGSEGLELADCDVSPIVDTEVSFIVDQEALENRDKQQFEAYFTDSLEQANIILRNSCIPMTRSLGSIRYIDLDKSNVHDIFSLHKQVESQLNSDDLEDEYPQPNQFYGFVLAEKYGDILGFSGQAEVNLSRKFFAIAHNNGINLIEHELGHLAWAQHAEGSPYNMQNWLESVILPEFHHFLKPYARAYKCGTGGTVMSYEDEILPIYSSPNSHYRGEVCGDAEKGDNARVVTEFAQRLALQMQPIKAAP</sequence>
<dbReference type="RefSeq" id="WP_182106079.1">
    <property type="nucleotide sequence ID" value="NZ_JACFYF010000001.1"/>
</dbReference>
<evidence type="ECO:0000313" key="1">
    <source>
        <dbReference type="EMBL" id="MBA5761144.1"/>
    </source>
</evidence>
<evidence type="ECO:0000313" key="2">
    <source>
        <dbReference type="Proteomes" id="UP000571701"/>
    </source>
</evidence>
<dbReference type="EMBL" id="JACFYF010000001">
    <property type="protein sequence ID" value="MBA5761144.1"/>
    <property type="molecule type" value="Genomic_DNA"/>
</dbReference>
<keyword evidence="2" id="KW-1185">Reference proteome</keyword>
<reference evidence="1 2" key="1">
    <citation type="submission" date="2020-07" db="EMBL/GenBank/DDBJ databases">
        <title>Vibrio marinisediminis sp. nov., isolated from marine sediment.</title>
        <authorList>
            <person name="Ji X."/>
        </authorList>
    </citation>
    <scope>NUCLEOTIDE SEQUENCE [LARGE SCALE GENOMIC DNA]</scope>
    <source>
        <strain evidence="1 2">404</strain>
    </source>
</reference>
<proteinExistence type="predicted"/>
<name>A0A7W2FN39_9VIBR</name>
<dbReference type="AlphaFoldDB" id="A0A7W2FN39"/>
<dbReference type="Proteomes" id="UP000571701">
    <property type="component" value="Unassembled WGS sequence"/>
</dbReference>